<keyword evidence="8 11" id="KW-1133">Transmembrane helix</keyword>
<evidence type="ECO:0000256" key="6">
    <source>
        <dbReference type="ARBA" id="ARBA00022792"/>
    </source>
</evidence>
<evidence type="ECO:0000313" key="13">
    <source>
        <dbReference type="Proteomes" id="UP001732720"/>
    </source>
</evidence>
<dbReference type="SUPFAM" id="SSF81431">
    <property type="entry name" value="Mitochondrial cytochrome c oxidase subunit VIIIb (aka IX)"/>
    <property type="match status" value="1"/>
</dbReference>
<reference evidence="14" key="2">
    <citation type="submission" date="2025-04" db="UniProtKB">
        <authorList>
            <consortium name="RefSeq"/>
        </authorList>
    </citation>
    <scope>IDENTIFICATION</scope>
    <source>
        <tissue evidence="14">Leukocyte</tissue>
    </source>
</reference>
<evidence type="ECO:0000313" key="12">
    <source>
        <dbReference type="Ensembl" id="ENSCCNP00000017497.1"/>
    </source>
</evidence>
<dbReference type="PANTHER" id="PTHR16717">
    <property type="entry name" value="CYTOCHROME C OXIDASE POLYPEPTIDE VIII"/>
    <property type="match status" value="1"/>
</dbReference>
<dbReference type="KEGG" id="ccan:109699534"/>
<evidence type="ECO:0000256" key="2">
    <source>
        <dbReference type="ARBA" id="ARBA00004673"/>
    </source>
</evidence>
<dbReference type="InterPro" id="IPR036548">
    <property type="entry name" value="Cyt_c_oxidase_su8_sf"/>
</dbReference>
<comment type="subcellular location">
    <subcellularLocation>
        <location evidence="1 11">Mitochondrion inner membrane</location>
        <topology evidence="1 11">Single-pass membrane protein</topology>
    </subcellularLocation>
</comment>
<dbReference type="Pfam" id="PF02285">
    <property type="entry name" value="COX8"/>
    <property type="match status" value="1"/>
</dbReference>
<keyword evidence="9 11" id="KW-0496">Mitochondrion</keyword>
<keyword evidence="10 11" id="KW-0472">Membrane</keyword>
<reference evidence="12" key="1">
    <citation type="submission" date="2023-09" db="UniProtKB">
        <authorList>
            <consortium name="Ensembl"/>
        </authorList>
    </citation>
    <scope>IDENTIFICATION</scope>
</reference>
<gene>
    <name evidence="12 14" type="primary">LOC109699534</name>
</gene>
<dbReference type="GeneID" id="109699534"/>
<evidence type="ECO:0000256" key="10">
    <source>
        <dbReference type="ARBA" id="ARBA00023136"/>
    </source>
</evidence>
<proteinExistence type="inferred from homology"/>
<evidence type="ECO:0000256" key="7">
    <source>
        <dbReference type="ARBA" id="ARBA00022946"/>
    </source>
</evidence>
<dbReference type="FunFam" id="4.10.81.10:FF:000001">
    <property type="entry name" value="Cytochrome c oxidase subunit 8B, mitochondrial"/>
    <property type="match status" value="1"/>
</dbReference>
<dbReference type="Ensembl" id="ENSCCNT00000022783.1">
    <property type="protein sequence ID" value="ENSCCNP00000017497.1"/>
    <property type="gene ID" value="ENSCCNG00000017812.1"/>
</dbReference>
<evidence type="ECO:0000256" key="4">
    <source>
        <dbReference type="ARBA" id="ARBA00011485"/>
    </source>
</evidence>
<evidence type="ECO:0000256" key="5">
    <source>
        <dbReference type="ARBA" id="ARBA00022692"/>
    </source>
</evidence>
<evidence type="ECO:0000256" key="9">
    <source>
        <dbReference type="ARBA" id="ARBA00023128"/>
    </source>
</evidence>
<dbReference type="GO" id="GO:0005743">
    <property type="term" value="C:mitochondrial inner membrane"/>
    <property type="evidence" value="ECO:0007669"/>
    <property type="project" value="UniProtKB-SubCell"/>
</dbReference>
<dbReference type="RefSeq" id="XP_020039887.1">
    <property type="nucleotide sequence ID" value="XM_020184298.1"/>
</dbReference>
<keyword evidence="7 11" id="KW-0809">Transit peptide</keyword>
<dbReference type="OrthoDB" id="8931496at2759"/>
<evidence type="ECO:0000256" key="3">
    <source>
        <dbReference type="ARBA" id="ARBA00010117"/>
    </source>
</evidence>
<keyword evidence="5 11" id="KW-0812">Transmembrane</keyword>
<name>A0A8C0X3V3_CASCN</name>
<dbReference type="UniPathway" id="UPA00705"/>
<dbReference type="Proteomes" id="UP001732720">
    <property type="component" value="Chromosome 1"/>
</dbReference>
<comment type="function">
    <text evidence="11">Component of the cytochrome c oxidase, the last enzyme in the mitochondrial electron transport chain which drives oxidative phosphorylation. The respiratory chain contains 3 multisubunit complexes succinate dehydrogenase (complex II, CII), ubiquinol-cytochrome c oxidoreductase (cytochrome b-c1 complex, complex III, CIII) and cytochrome c oxidase (complex IV, CIV), that cooperate to transfer electrons derived from NADH and succinate to molecular oxygen, creating an electrochemical gradient over the inner membrane that drives transmembrane transport and the ATP synthase. Cytochrome c oxidase is the component of the respiratory chain that catalyzes the reduction of oxygen to water. Electrons originating from reduced cytochrome c in the intermembrane space (IMS) are transferred via the dinuclear copper A center (CU(A)) of subunit 2 and heme A of subunit 1 to the active site in subunit 1, a binuclear center (BNC) formed by heme A3 and copper B (CU(B)). The BNC reduces molecular oxygen to 2 water molecules using 4 electrons from cytochrome c in the IMS and 4 protons from the mitochondrial matrix.</text>
</comment>
<sequence length="70" mass="7685">MPRLPPALKLLQAPLRCWVVPRAYVSAKPARTPTGPMEQTMGIVTFFVCILAPAGWVLSNLENYKKSSTA</sequence>
<keyword evidence="13" id="KW-1185">Reference proteome</keyword>
<evidence type="ECO:0000256" key="1">
    <source>
        <dbReference type="ARBA" id="ARBA00004434"/>
    </source>
</evidence>
<evidence type="ECO:0000256" key="8">
    <source>
        <dbReference type="ARBA" id="ARBA00022989"/>
    </source>
</evidence>
<keyword evidence="6 11" id="KW-0999">Mitochondrion inner membrane</keyword>
<dbReference type="PANTHER" id="PTHR16717:SF4">
    <property type="entry name" value="CYTOCHROME C OXIDASE SUBUNIT 8B, MITOCHONDRIAL"/>
    <property type="match status" value="1"/>
</dbReference>
<feature type="transmembrane region" description="Helical" evidence="11">
    <location>
        <begin position="40"/>
        <end position="58"/>
    </location>
</feature>
<dbReference type="CDD" id="cd00930">
    <property type="entry name" value="Cyt_c_Oxidase_VIII"/>
    <property type="match status" value="1"/>
</dbReference>
<evidence type="ECO:0000256" key="11">
    <source>
        <dbReference type="RuleBase" id="RU368101"/>
    </source>
</evidence>
<comment type="pathway">
    <text evidence="2 11">Energy metabolism; oxidative phosphorylation.</text>
</comment>
<dbReference type="InterPro" id="IPR003205">
    <property type="entry name" value="Cyt_c_oxidase_su8"/>
</dbReference>
<dbReference type="GO" id="GO:0045277">
    <property type="term" value="C:respiratory chain complex IV"/>
    <property type="evidence" value="ECO:0007669"/>
    <property type="project" value="UniProtKB-UniRule"/>
</dbReference>
<comment type="similarity">
    <text evidence="3 11">Belongs to the cytochrome c oxidase VIII family.</text>
</comment>
<evidence type="ECO:0000313" key="14">
    <source>
        <dbReference type="RefSeq" id="XP_020039887.1"/>
    </source>
</evidence>
<protein>
    <recommendedName>
        <fullName evidence="11">Cytochrome c oxidase subunit 8</fullName>
    </recommendedName>
    <alternativeName>
        <fullName evidence="11">Cytochrome c oxidase polypeptide VIII</fullName>
    </alternativeName>
</protein>
<dbReference type="AlphaFoldDB" id="A0A8C0X3V3"/>
<comment type="subunit">
    <text evidence="4 11">Component of the cytochrome c oxidase (complex IV, CIV), a multisubunit enzyme composed of 14 subunits. The complex is composed of a catalytic core of 3 subunits MT-CO1, MT-CO2 and MT-CO3, encoded in the mitochondrial DNA, and 11 supernumerary subunits COX4I, COX5A, COX5B, COX6A, COX6B, COX6C, COX7A, COX7B, COX7C, COX8 and NDUFA4, which are encoded in the nuclear genome. The complex exists as a monomer or a dimer and forms supercomplexes (SCs) in the inner mitochondrial membrane with NADH-ubiquinone oxidoreductase (complex I, CI) and ubiquinol-cytochrome c oxidoreductase (cytochrome b-c1 complex, complex III, CIII), resulting in different assemblies (supercomplex SCI(1)III(2)IV(1) and megacomplex MCI(2)III(2)IV(2)).</text>
</comment>
<dbReference type="GO" id="GO:0006123">
    <property type="term" value="P:mitochondrial electron transport, cytochrome c to oxygen"/>
    <property type="evidence" value="ECO:0007669"/>
    <property type="project" value="UniProtKB-UniRule"/>
</dbReference>
<accession>A0A8C0X3V3</accession>
<organism evidence="12">
    <name type="scientific">Castor canadensis</name>
    <name type="common">American beaver</name>
    <dbReference type="NCBI Taxonomy" id="51338"/>
    <lineage>
        <taxon>Eukaryota</taxon>
        <taxon>Metazoa</taxon>
        <taxon>Chordata</taxon>
        <taxon>Craniata</taxon>
        <taxon>Vertebrata</taxon>
        <taxon>Euteleostomi</taxon>
        <taxon>Mammalia</taxon>
        <taxon>Eutheria</taxon>
        <taxon>Euarchontoglires</taxon>
        <taxon>Glires</taxon>
        <taxon>Rodentia</taxon>
        <taxon>Castorimorpha</taxon>
        <taxon>Castoridae</taxon>
        <taxon>Castor</taxon>
    </lineage>
</organism>
<dbReference type="Gene3D" id="4.10.81.10">
    <property type="entry name" value="Cytochrome c oxidase, subunit 8"/>
    <property type="match status" value="1"/>
</dbReference>